<evidence type="ECO:0000256" key="4">
    <source>
        <dbReference type="ARBA" id="ARBA00023136"/>
    </source>
</evidence>
<dbReference type="GO" id="GO:0016020">
    <property type="term" value="C:membrane"/>
    <property type="evidence" value="ECO:0007669"/>
    <property type="project" value="UniProtKB-SubCell"/>
</dbReference>
<dbReference type="RefSeq" id="WP_231966634.1">
    <property type="nucleotide sequence ID" value="NZ_LT629690.1"/>
</dbReference>
<evidence type="ECO:0000256" key="1">
    <source>
        <dbReference type="ARBA" id="ARBA00004370"/>
    </source>
</evidence>
<organism evidence="7 8">
    <name type="scientific">Terriglobus roseus</name>
    <dbReference type="NCBI Taxonomy" id="392734"/>
    <lineage>
        <taxon>Bacteria</taxon>
        <taxon>Pseudomonadati</taxon>
        <taxon>Acidobacteriota</taxon>
        <taxon>Terriglobia</taxon>
        <taxon>Terriglobales</taxon>
        <taxon>Acidobacteriaceae</taxon>
        <taxon>Terriglobus</taxon>
    </lineage>
</organism>
<dbReference type="InterPro" id="IPR006685">
    <property type="entry name" value="MscS_channel_2nd"/>
</dbReference>
<keyword evidence="2 5" id="KW-0812">Transmembrane</keyword>
<keyword evidence="4 5" id="KW-0472">Membrane</keyword>
<evidence type="ECO:0000259" key="6">
    <source>
        <dbReference type="Pfam" id="PF00924"/>
    </source>
</evidence>
<evidence type="ECO:0000256" key="2">
    <source>
        <dbReference type="ARBA" id="ARBA00022692"/>
    </source>
</evidence>
<evidence type="ECO:0000256" key="5">
    <source>
        <dbReference type="SAM" id="Phobius"/>
    </source>
</evidence>
<keyword evidence="3 5" id="KW-1133">Transmembrane helix</keyword>
<feature type="transmembrane region" description="Helical" evidence="5">
    <location>
        <begin position="165"/>
        <end position="186"/>
    </location>
</feature>
<reference evidence="8" key="1">
    <citation type="submission" date="2016-10" db="EMBL/GenBank/DDBJ databases">
        <authorList>
            <person name="Varghese N."/>
            <person name="Submissions S."/>
        </authorList>
    </citation>
    <scope>NUCLEOTIDE SEQUENCE [LARGE SCALE GENOMIC DNA]</scope>
    <source>
        <strain evidence="8">GAS232</strain>
    </source>
</reference>
<feature type="transmembrane region" description="Helical" evidence="5">
    <location>
        <begin position="91"/>
        <end position="111"/>
    </location>
</feature>
<dbReference type="GO" id="GO:0008381">
    <property type="term" value="F:mechanosensitive monoatomic ion channel activity"/>
    <property type="evidence" value="ECO:0007669"/>
    <property type="project" value="UniProtKB-ARBA"/>
</dbReference>
<dbReference type="AlphaFoldDB" id="A0A1G7QUB4"/>
<dbReference type="EMBL" id="LT629690">
    <property type="protein sequence ID" value="SDG02054.1"/>
    <property type="molecule type" value="Genomic_DNA"/>
</dbReference>
<dbReference type="Gene3D" id="2.30.30.60">
    <property type="match status" value="1"/>
</dbReference>
<name>A0A1G7QUB4_9BACT</name>
<sequence>MRLGIFHVWHGWFVPFFVLCAAVAFSNAFHWLVFRFVRKEEDKQNPRFSVGLGLQQHLGKPARAIFLITCLFFVLPFVPVPENIHAILREILALAMVSSMGWFAVGTVYVVQSILYRRYDVTLENNVDARRFRTQFQLLRRVIVAFIIVITIAACAYTFHDDRLWRAGTGLLASAGLASLVLAGAAKSTVGNFLAGMQIALTQPIRIDDVVVVAGEWGRIEEINSAYVVIKIWDLRRLIVPLSWFIENSFANWTRESADILGTAFLYLDYSVPVDPLRAKLNDIARNAKQWDGKVVGLQVTDLREHTMELRCLVSSRNSSENFDLRCIIREEMMKYVRENYPDAFPTARFLARPKDQPSQFEIPAQPV</sequence>
<dbReference type="Gene3D" id="1.10.287.1260">
    <property type="match status" value="1"/>
</dbReference>
<feature type="transmembrane region" description="Helical" evidence="5">
    <location>
        <begin position="138"/>
        <end position="159"/>
    </location>
</feature>
<feature type="domain" description="Mechanosensitive ion channel MscS" evidence="6">
    <location>
        <begin position="189"/>
        <end position="255"/>
    </location>
</feature>
<evidence type="ECO:0000256" key="3">
    <source>
        <dbReference type="ARBA" id="ARBA00022989"/>
    </source>
</evidence>
<keyword evidence="8" id="KW-1185">Reference proteome</keyword>
<protein>
    <submittedName>
        <fullName evidence="7">Small-conductance mechanosensitive channel</fullName>
    </submittedName>
</protein>
<accession>A0A1G7QUB4</accession>
<dbReference type="SUPFAM" id="SSF50182">
    <property type="entry name" value="Sm-like ribonucleoproteins"/>
    <property type="match status" value="1"/>
</dbReference>
<gene>
    <name evidence="7" type="ORF">SAMN05444167_4004</name>
</gene>
<evidence type="ECO:0000313" key="7">
    <source>
        <dbReference type="EMBL" id="SDG02054.1"/>
    </source>
</evidence>
<proteinExistence type="predicted"/>
<dbReference type="InterPro" id="IPR023408">
    <property type="entry name" value="MscS_beta-dom_sf"/>
</dbReference>
<feature type="transmembrane region" description="Helical" evidence="5">
    <location>
        <begin position="12"/>
        <end position="34"/>
    </location>
</feature>
<dbReference type="Pfam" id="PF00924">
    <property type="entry name" value="MS_channel_2nd"/>
    <property type="match status" value="1"/>
</dbReference>
<feature type="transmembrane region" description="Helical" evidence="5">
    <location>
        <begin position="62"/>
        <end position="79"/>
    </location>
</feature>
<dbReference type="PANTHER" id="PTHR30566:SF25">
    <property type="entry name" value="INNER MEMBRANE PROTEIN"/>
    <property type="match status" value="1"/>
</dbReference>
<evidence type="ECO:0000313" key="8">
    <source>
        <dbReference type="Proteomes" id="UP000182427"/>
    </source>
</evidence>
<dbReference type="Proteomes" id="UP000182427">
    <property type="component" value="Chromosome I"/>
</dbReference>
<dbReference type="PANTHER" id="PTHR30566">
    <property type="entry name" value="YNAI-RELATED MECHANOSENSITIVE ION CHANNEL"/>
    <property type="match status" value="1"/>
</dbReference>
<comment type="subcellular location">
    <subcellularLocation>
        <location evidence="1">Membrane</location>
    </subcellularLocation>
</comment>
<dbReference type="InterPro" id="IPR010920">
    <property type="entry name" value="LSM_dom_sf"/>
</dbReference>